<reference evidence="1" key="1">
    <citation type="submission" date="2018-06" db="EMBL/GenBank/DDBJ databases">
        <authorList>
            <person name="Zhirakovskaya E."/>
        </authorList>
    </citation>
    <scope>NUCLEOTIDE SEQUENCE</scope>
</reference>
<sequence>MANQDNQKEAVTPEEFFKKRFISLMADLGKNASKDMETIWLIGSLAGSILSDAKSPSWAKFKSSLSGEGYDRLLTALKAQGNQLSENGNHKSAYAVETIAISIIAPTMSKDPHIATGNGLLDKMISDAVDLYHKNPVQKPN</sequence>
<gene>
    <name evidence="1" type="ORF">MNBD_ALPHA11-105</name>
</gene>
<evidence type="ECO:0000313" key="1">
    <source>
        <dbReference type="EMBL" id="VAW21898.1"/>
    </source>
</evidence>
<protein>
    <submittedName>
        <fullName evidence="1">Uncharacterized protein</fullName>
    </submittedName>
</protein>
<dbReference type="EMBL" id="UOEQ01000382">
    <property type="protein sequence ID" value="VAW21898.1"/>
    <property type="molecule type" value="Genomic_DNA"/>
</dbReference>
<dbReference type="AlphaFoldDB" id="A0A3B0TV90"/>
<organism evidence="1">
    <name type="scientific">hydrothermal vent metagenome</name>
    <dbReference type="NCBI Taxonomy" id="652676"/>
    <lineage>
        <taxon>unclassified sequences</taxon>
        <taxon>metagenomes</taxon>
        <taxon>ecological metagenomes</taxon>
    </lineage>
</organism>
<proteinExistence type="predicted"/>
<accession>A0A3B0TV90</accession>
<name>A0A3B0TV90_9ZZZZ</name>